<keyword evidence="2 5" id="KW-0378">Hydrolase</keyword>
<keyword evidence="1 5" id="KW-0479">Metal-binding</keyword>
<keyword evidence="4 5" id="KW-0546">Nucleotide metabolism</keyword>
<dbReference type="InterPro" id="IPR006330">
    <property type="entry name" value="Ado/ade_deaminase"/>
</dbReference>
<accession>A0ABX1E9K8</accession>
<dbReference type="HAMAP" id="MF_01962">
    <property type="entry name" value="Adenine_deaminase"/>
    <property type="match status" value="1"/>
</dbReference>
<sequence>MPLDLNRLIDRMPKAELHMHLEGSLEPELLFALARRNGVEIGFDSEEALRAAYSFTKLQDFLDIFYAGLRVLRTERDFHEMTLAYLRRVRQDNVLHAEVFISPQAHTRRGIPFEAMFEGVDSALRQAERDLGMTAGLILGFQRQFDESDAFDVVRQAKPYADRFVGFGMGGPELGNPPAKFARVFAACRAAGHKVVAHAGEEGPAQFVCDAVDLLKLDRVDHGVRCADDPELVKRLAGEGVPLTVCPCSNIKLRVFDRMQDHNLATLLRAGVKVTINSDDPSYFGGYMNENFRQAATALDLTEAELYRLARNGMEAAFVTPARRAELLAALDGAWRDETGGLPA</sequence>
<evidence type="ECO:0000256" key="3">
    <source>
        <dbReference type="ARBA" id="ARBA00022833"/>
    </source>
</evidence>
<dbReference type="PANTHER" id="PTHR43114">
    <property type="entry name" value="ADENINE DEAMINASE"/>
    <property type="match status" value="1"/>
</dbReference>
<comment type="similarity">
    <text evidence="5">Belongs to the metallo-dependent hydrolases superfamily. Adenosine and AMP deaminases family. Adenine deaminase type 2 subfamily.</text>
</comment>
<feature type="site" description="Important for catalytic activity" evidence="5">
    <location>
        <position position="222"/>
    </location>
</feature>
<dbReference type="NCBIfam" id="TIGR01430">
    <property type="entry name" value="aden_deam"/>
    <property type="match status" value="1"/>
</dbReference>
<dbReference type="InterPro" id="IPR032466">
    <property type="entry name" value="Metal_Hydrolase"/>
</dbReference>
<dbReference type="Proteomes" id="UP000787635">
    <property type="component" value="Unassembled WGS sequence"/>
</dbReference>
<feature type="binding site" evidence="5">
    <location>
        <position position="279"/>
    </location>
    <ligand>
        <name>Zn(2+)</name>
        <dbReference type="ChEBI" id="CHEBI:29105"/>
        <note>catalytic</note>
    </ligand>
</feature>
<feature type="binding site" evidence="5">
    <location>
        <position position="198"/>
    </location>
    <ligand>
        <name>Zn(2+)</name>
        <dbReference type="ChEBI" id="CHEBI:29105"/>
        <note>catalytic</note>
    </ligand>
</feature>
<dbReference type="InterPro" id="IPR028892">
    <property type="entry name" value="ADE"/>
</dbReference>
<evidence type="ECO:0000313" key="8">
    <source>
        <dbReference type="Proteomes" id="UP000787635"/>
    </source>
</evidence>
<reference evidence="7 8" key="1">
    <citation type="submission" date="2020-03" db="EMBL/GenBank/DDBJ databases">
        <title>Roseomonas selenitidurans sp. nov. isolated from urban soil.</title>
        <authorList>
            <person name="Liu H."/>
        </authorList>
    </citation>
    <scope>NUCLEOTIDE SEQUENCE [LARGE SCALE GENOMIC DNA]</scope>
    <source>
        <strain evidence="7 8">BU-1</strain>
    </source>
</reference>
<evidence type="ECO:0000259" key="6">
    <source>
        <dbReference type="Pfam" id="PF00962"/>
    </source>
</evidence>
<protein>
    <recommendedName>
        <fullName evidence="5">Adenine deaminase</fullName>
        <shortName evidence="5">ADE</shortName>
        <ecNumber evidence="5">3.5.4.2</ecNumber>
    </recommendedName>
    <alternativeName>
        <fullName evidence="5">Adenine aminohydrolase</fullName>
        <shortName evidence="5">AAH</shortName>
    </alternativeName>
</protein>
<feature type="binding site" evidence="5">
    <location>
        <position position="18"/>
    </location>
    <ligand>
        <name>Zn(2+)</name>
        <dbReference type="ChEBI" id="CHEBI:29105"/>
        <note>catalytic</note>
    </ligand>
</feature>
<dbReference type="CDD" id="cd01320">
    <property type="entry name" value="ADA"/>
    <property type="match status" value="1"/>
</dbReference>
<dbReference type="EC" id="3.5.4.2" evidence="5"/>
<dbReference type="Pfam" id="PF00962">
    <property type="entry name" value="A_deaminase"/>
    <property type="match status" value="1"/>
</dbReference>
<dbReference type="InterPro" id="IPR001365">
    <property type="entry name" value="A_deaminase_dom"/>
</dbReference>
<name>A0ABX1E9K8_9PROT</name>
<dbReference type="SUPFAM" id="SSF51556">
    <property type="entry name" value="Metallo-dependent hydrolases"/>
    <property type="match status" value="1"/>
</dbReference>
<evidence type="ECO:0000256" key="1">
    <source>
        <dbReference type="ARBA" id="ARBA00022723"/>
    </source>
</evidence>
<dbReference type="GO" id="GO:0016787">
    <property type="term" value="F:hydrolase activity"/>
    <property type="evidence" value="ECO:0007669"/>
    <property type="project" value="UniProtKB-KW"/>
</dbReference>
<gene>
    <name evidence="7" type="ORF">HEQ75_21970</name>
</gene>
<comment type="function">
    <text evidence="5">Catalyzes the hydrolytic deamination of adenine to hypoxanthine. Plays an important role in the purine salvage pathway and in nitrogen catabolism.</text>
</comment>
<comment type="catalytic activity">
    <reaction evidence="5">
        <text>adenine + H2O + H(+) = hypoxanthine + NH4(+)</text>
        <dbReference type="Rhea" id="RHEA:23688"/>
        <dbReference type="ChEBI" id="CHEBI:15377"/>
        <dbReference type="ChEBI" id="CHEBI:15378"/>
        <dbReference type="ChEBI" id="CHEBI:16708"/>
        <dbReference type="ChEBI" id="CHEBI:17368"/>
        <dbReference type="ChEBI" id="CHEBI:28938"/>
        <dbReference type="EC" id="3.5.4.2"/>
    </reaction>
</comment>
<keyword evidence="8" id="KW-1185">Reference proteome</keyword>
<evidence type="ECO:0000256" key="5">
    <source>
        <dbReference type="HAMAP-Rule" id="MF_01962"/>
    </source>
</evidence>
<proteinExistence type="inferred from homology"/>
<feature type="binding site" evidence="5">
    <location>
        <position position="20"/>
    </location>
    <ligand>
        <name>Zn(2+)</name>
        <dbReference type="ChEBI" id="CHEBI:29105"/>
        <note>catalytic</note>
    </ligand>
</feature>
<feature type="binding site" evidence="5">
    <location>
        <position position="280"/>
    </location>
    <ligand>
        <name>substrate</name>
    </ligand>
</feature>
<feature type="domain" description="Adenosine deaminase" evidence="6">
    <location>
        <begin position="13"/>
        <end position="332"/>
    </location>
</feature>
<dbReference type="NCBIfam" id="NF006850">
    <property type="entry name" value="PRK09358.1-6"/>
    <property type="match status" value="1"/>
</dbReference>
<keyword evidence="3 5" id="KW-0862">Zinc</keyword>
<comment type="cofactor">
    <cofactor evidence="5">
        <name>Zn(2+)</name>
        <dbReference type="ChEBI" id="CHEBI:29105"/>
    </cofactor>
    <text evidence="5">Binds 1 zinc ion per subunit.</text>
</comment>
<organism evidence="7 8">
    <name type="scientific">Falsiroseomonas selenitidurans</name>
    <dbReference type="NCBI Taxonomy" id="2716335"/>
    <lineage>
        <taxon>Bacteria</taxon>
        <taxon>Pseudomonadati</taxon>
        <taxon>Pseudomonadota</taxon>
        <taxon>Alphaproteobacteria</taxon>
        <taxon>Acetobacterales</taxon>
        <taxon>Roseomonadaceae</taxon>
        <taxon>Falsiroseomonas</taxon>
    </lineage>
</organism>
<evidence type="ECO:0000313" key="7">
    <source>
        <dbReference type="EMBL" id="NKC33546.1"/>
    </source>
</evidence>
<dbReference type="PANTHER" id="PTHR43114:SF6">
    <property type="entry name" value="ADENINE DEAMINASE"/>
    <property type="match status" value="1"/>
</dbReference>
<evidence type="ECO:0000256" key="2">
    <source>
        <dbReference type="ARBA" id="ARBA00022801"/>
    </source>
</evidence>
<comment type="caution">
    <text evidence="7">The sequence shown here is derived from an EMBL/GenBank/DDBJ whole genome shotgun (WGS) entry which is preliminary data.</text>
</comment>
<dbReference type="EMBL" id="JAAVNE010000047">
    <property type="protein sequence ID" value="NKC33546.1"/>
    <property type="molecule type" value="Genomic_DNA"/>
</dbReference>
<dbReference type="Gene3D" id="3.20.20.140">
    <property type="entry name" value="Metal-dependent hydrolases"/>
    <property type="match status" value="1"/>
</dbReference>
<feature type="active site" description="Proton donor" evidence="5">
    <location>
        <position position="201"/>
    </location>
</feature>
<dbReference type="RefSeq" id="WP_168034270.1">
    <property type="nucleotide sequence ID" value="NZ_JAAVNE010000047.1"/>
</dbReference>
<evidence type="ECO:0000256" key="4">
    <source>
        <dbReference type="ARBA" id="ARBA00023080"/>
    </source>
</evidence>